<feature type="domain" description="Exosome complex exonuclease Rrp40 N-terminal" evidence="8">
    <location>
        <begin position="37"/>
        <end position="73"/>
    </location>
</feature>
<dbReference type="GO" id="GO:0071051">
    <property type="term" value="P:poly(A)-dependent snoRNA 3'-end processing"/>
    <property type="evidence" value="ECO:0007669"/>
    <property type="project" value="TreeGrafter"/>
</dbReference>
<dbReference type="GO" id="GO:0000177">
    <property type="term" value="C:cytoplasmic exosome (RNase complex)"/>
    <property type="evidence" value="ECO:0007669"/>
    <property type="project" value="TreeGrafter"/>
</dbReference>
<dbReference type="Pfam" id="PF18311">
    <property type="entry name" value="Rrp40_N"/>
    <property type="match status" value="1"/>
</dbReference>
<dbReference type="InterPro" id="IPR012340">
    <property type="entry name" value="NA-bd_OB-fold"/>
</dbReference>
<keyword evidence="3" id="KW-0698">rRNA processing</keyword>
<dbReference type="FunFam" id="2.40.50.140:FF:000112">
    <property type="entry name" value="Exosome complex component RRP40"/>
    <property type="match status" value="1"/>
</dbReference>
<dbReference type="Gene3D" id="2.40.50.100">
    <property type="match status" value="1"/>
</dbReference>
<organism evidence="9 10">
    <name type="scientific">Prymnesium parvum</name>
    <name type="common">Toxic golden alga</name>
    <dbReference type="NCBI Taxonomy" id="97485"/>
    <lineage>
        <taxon>Eukaryota</taxon>
        <taxon>Haptista</taxon>
        <taxon>Haptophyta</taxon>
        <taxon>Prymnesiophyceae</taxon>
        <taxon>Prymnesiales</taxon>
        <taxon>Prymnesiaceae</taxon>
        <taxon>Prymnesium</taxon>
    </lineage>
</organism>
<evidence type="ECO:0000256" key="5">
    <source>
        <dbReference type="ARBA" id="ARBA00022884"/>
    </source>
</evidence>
<dbReference type="Gene3D" id="3.30.1370.10">
    <property type="entry name" value="K Homology domain, type 1"/>
    <property type="match status" value="1"/>
</dbReference>
<dbReference type="PANTHER" id="PTHR21321">
    <property type="entry name" value="PNAS-3 RELATED"/>
    <property type="match status" value="1"/>
</dbReference>
<evidence type="ECO:0000256" key="1">
    <source>
        <dbReference type="ARBA" id="ARBA00004604"/>
    </source>
</evidence>
<evidence type="ECO:0000313" key="10">
    <source>
        <dbReference type="Proteomes" id="UP001515480"/>
    </source>
</evidence>
<keyword evidence="4" id="KW-0271">Exosome</keyword>
<dbReference type="InterPro" id="IPR004088">
    <property type="entry name" value="KH_dom_type_1"/>
</dbReference>
<comment type="caution">
    <text evidence="9">The sequence shown here is derived from an EMBL/GenBank/DDBJ whole genome shotgun (WGS) entry which is preliminary data.</text>
</comment>
<dbReference type="GO" id="GO:0071035">
    <property type="term" value="P:nuclear polyadenylation-dependent rRNA catabolic process"/>
    <property type="evidence" value="ECO:0007669"/>
    <property type="project" value="TreeGrafter"/>
</dbReference>
<dbReference type="Pfam" id="PF15985">
    <property type="entry name" value="KH_6"/>
    <property type="match status" value="1"/>
</dbReference>
<dbReference type="AlphaFoldDB" id="A0AB34JBG1"/>
<dbReference type="InterPro" id="IPR026699">
    <property type="entry name" value="Exosome_RNA_bind1/RRP40/RRP4"/>
</dbReference>
<dbReference type="InterPro" id="IPR036612">
    <property type="entry name" value="KH_dom_type_1_sf"/>
</dbReference>
<keyword evidence="10" id="KW-1185">Reference proteome</keyword>
<evidence type="ECO:0000256" key="2">
    <source>
        <dbReference type="ARBA" id="ARBA00007841"/>
    </source>
</evidence>
<sequence length="250" mass="27345">MGLTSAPQRAVRLPLRNRGVFPGDVLQAVDAFDSVLLGPGVFREGRELVATRAGILRWDEAHHRLWVENDQKRYIPALHDHVIGVVSDKNAEEYRLDIGAPATAVLPLLAFDGASKRNRPQLHVGSLVYCRVVVAHRDMEPEVSCKAPPGVGAAKDWVTRESVFGKLQAGHVFDCPAIVCRGLMDAQGPLLDALADVGAFELAVGVNGRVWVDAEQERMVVLVQNAILQSQGWPLAEHTRLVKTLQQSFS</sequence>
<evidence type="ECO:0000313" key="9">
    <source>
        <dbReference type="EMBL" id="KAL1515717.1"/>
    </source>
</evidence>
<protein>
    <recommendedName>
        <fullName evidence="6">Ribosomal RNA-processing protein 40</fullName>
    </recommendedName>
</protein>
<dbReference type="SUPFAM" id="SSF54791">
    <property type="entry name" value="Eukaryotic type KH-domain (KH-domain type I)"/>
    <property type="match status" value="1"/>
</dbReference>
<dbReference type="GO" id="GO:0005730">
    <property type="term" value="C:nucleolus"/>
    <property type="evidence" value="ECO:0007669"/>
    <property type="project" value="UniProtKB-SubCell"/>
</dbReference>
<dbReference type="InterPro" id="IPR041054">
    <property type="entry name" value="Rrp40_N_euk"/>
</dbReference>
<dbReference type="Proteomes" id="UP001515480">
    <property type="component" value="Unassembled WGS sequence"/>
</dbReference>
<keyword evidence="5" id="KW-0694">RNA-binding</keyword>
<gene>
    <name evidence="9" type="ORF">AB1Y20_002333</name>
</gene>
<evidence type="ECO:0000256" key="6">
    <source>
        <dbReference type="ARBA" id="ARBA00030615"/>
    </source>
</evidence>
<dbReference type="GO" id="GO:0071034">
    <property type="term" value="P:CUT catabolic process"/>
    <property type="evidence" value="ECO:0007669"/>
    <property type="project" value="TreeGrafter"/>
</dbReference>
<dbReference type="PANTHER" id="PTHR21321:SF1">
    <property type="entry name" value="EXOSOME COMPLEX COMPONENT RRP40"/>
    <property type="match status" value="1"/>
</dbReference>
<dbReference type="EMBL" id="JBGBPQ010000011">
    <property type="protein sequence ID" value="KAL1515717.1"/>
    <property type="molecule type" value="Genomic_DNA"/>
</dbReference>
<evidence type="ECO:0000259" key="8">
    <source>
        <dbReference type="Pfam" id="PF18311"/>
    </source>
</evidence>
<evidence type="ECO:0000256" key="4">
    <source>
        <dbReference type="ARBA" id="ARBA00022835"/>
    </source>
</evidence>
<accession>A0AB34JBG1</accession>
<name>A0AB34JBG1_PRYPA</name>
<dbReference type="InterPro" id="IPR037319">
    <property type="entry name" value="Rrp40_S1"/>
</dbReference>
<dbReference type="SUPFAM" id="SSF110324">
    <property type="entry name" value="Ribosomal L27 protein-like"/>
    <property type="match status" value="1"/>
</dbReference>
<dbReference type="GO" id="GO:0000467">
    <property type="term" value="P:exonucleolytic trimming to generate mature 3'-end of 5.8S rRNA from tricistronic rRNA transcript (SSU-rRNA, 5.8S rRNA, LSU-rRNA)"/>
    <property type="evidence" value="ECO:0007669"/>
    <property type="project" value="TreeGrafter"/>
</dbReference>
<dbReference type="Gene3D" id="2.40.50.140">
    <property type="entry name" value="Nucleic acid-binding proteins"/>
    <property type="match status" value="1"/>
</dbReference>
<comment type="subcellular location">
    <subcellularLocation>
        <location evidence="1">Nucleus</location>
        <location evidence="1">Nucleolus</location>
    </subcellularLocation>
</comment>
<dbReference type="SUPFAM" id="SSF50249">
    <property type="entry name" value="Nucleic acid-binding proteins"/>
    <property type="match status" value="1"/>
</dbReference>
<dbReference type="GO" id="GO:0034475">
    <property type="term" value="P:U4 snRNA 3'-end processing"/>
    <property type="evidence" value="ECO:0007669"/>
    <property type="project" value="TreeGrafter"/>
</dbReference>
<evidence type="ECO:0000256" key="3">
    <source>
        <dbReference type="ARBA" id="ARBA00022552"/>
    </source>
</evidence>
<evidence type="ECO:0000259" key="7">
    <source>
        <dbReference type="Pfam" id="PF15985"/>
    </source>
</evidence>
<reference evidence="9 10" key="1">
    <citation type="journal article" date="2024" name="Science">
        <title>Giant polyketide synthase enzymes in the biosynthesis of giant marine polyether toxins.</title>
        <authorList>
            <person name="Fallon T.R."/>
            <person name="Shende V.V."/>
            <person name="Wierzbicki I.H."/>
            <person name="Pendleton A.L."/>
            <person name="Watervoot N.F."/>
            <person name="Auber R.P."/>
            <person name="Gonzalez D.J."/>
            <person name="Wisecaver J.H."/>
            <person name="Moore B.S."/>
        </authorList>
    </citation>
    <scope>NUCLEOTIDE SEQUENCE [LARGE SCALE GENOMIC DNA]</scope>
    <source>
        <strain evidence="9 10">12B1</strain>
    </source>
</reference>
<comment type="similarity">
    <text evidence="2">Belongs to the RRP40 family.</text>
</comment>
<dbReference type="Pfam" id="PF21262">
    <property type="entry name" value="RRP40_S1"/>
    <property type="match status" value="1"/>
</dbReference>
<dbReference type="CDD" id="cd05790">
    <property type="entry name" value="S1_Rrp40"/>
    <property type="match status" value="1"/>
</dbReference>
<proteinExistence type="inferred from homology"/>
<dbReference type="GO" id="GO:0003723">
    <property type="term" value="F:RNA binding"/>
    <property type="evidence" value="ECO:0007669"/>
    <property type="project" value="UniProtKB-KW"/>
</dbReference>
<feature type="domain" description="K Homology" evidence="7">
    <location>
        <begin position="170"/>
        <end position="217"/>
    </location>
</feature>
<dbReference type="GO" id="GO:0071038">
    <property type="term" value="P:TRAMP-dependent tRNA surveillance pathway"/>
    <property type="evidence" value="ECO:0007669"/>
    <property type="project" value="TreeGrafter"/>
</dbReference>
<dbReference type="GO" id="GO:0000176">
    <property type="term" value="C:nuclear exosome (RNase complex)"/>
    <property type="evidence" value="ECO:0007669"/>
    <property type="project" value="TreeGrafter"/>
</dbReference>